<sequence>FSVCKRKPSLESKEVRFELQQVSWSAATAWTCRVFLCCKWPIRFLQSSSRKLKNRLMARASQSSNQTNIQTLTISLLSAKQAKKSIQGAENRVWNLVLAGYLLVIIGTSNRPDQIIFNRRLESFKGIIEATAAEKVAEQGFHFDGSCSASCCHCGFRVEKLTDRLEQWKPLHQPNCELLQLLQLIDKKPPNAEIAADAKKHEKLIDQLLSALLDPIVGHVKSYGFSEGDVVLSLLKLMVLKQAAGSDLKLTQPGDLIKVIQGIPDALRTLGAWTADLVKAAASWCVTTPAQNERINCLR</sequence>
<keyword evidence="1" id="KW-1185">Reference proteome</keyword>
<proteinExistence type="predicted"/>
<reference evidence="2" key="1">
    <citation type="submission" date="2016-11" db="UniProtKB">
        <authorList>
            <consortium name="WormBaseParasite"/>
        </authorList>
    </citation>
    <scope>IDENTIFICATION</scope>
</reference>
<name>A0A1I8HZS5_9PLAT</name>
<dbReference type="WBParaSite" id="maker-uti_cns_0008944-snap-gene-0.10-mRNA-1">
    <property type="protein sequence ID" value="maker-uti_cns_0008944-snap-gene-0.10-mRNA-1"/>
    <property type="gene ID" value="maker-uti_cns_0008944-snap-gene-0.10"/>
</dbReference>
<dbReference type="Proteomes" id="UP000095280">
    <property type="component" value="Unplaced"/>
</dbReference>
<dbReference type="Gene3D" id="1.10.1170.10">
    <property type="entry name" value="Inhibitor Of Apoptosis Protein (2mihbC-IAP-1), Chain A"/>
    <property type="match status" value="1"/>
</dbReference>
<organism evidence="1 2">
    <name type="scientific">Macrostomum lignano</name>
    <dbReference type="NCBI Taxonomy" id="282301"/>
    <lineage>
        <taxon>Eukaryota</taxon>
        <taxon>Metazoa</taxon>
        <taxon>Spiralia</taxon>
        <taxon>Lophotrochozoa</taxon>
        <taxon>Platyhelminthes</taxon>
        <taxon>Rhabditophora</taxon>
        <taxon>Macrostomorpha</taxon>
        <taxon>Macrostomida</taxon>
        <taxon>Macrostomidae</taxon>
        <taxon>Macrostomum</taxon>
    </lineage>
</organism>
<evidence type="ECO:0000313" key="1">
    <source>
        <dbReference type="Proteomes" id="UP000095280"/>
    </source>
</evidence>
<dbReference type="SUPFAM" id="SSF57924">
    <property type="entry name" value="Inhibitor of apoptosis (IAP) repeat"/>
    <property type="match status" value="1"/>
</dbReference>
<protein>
    <submittedName>
        <fullName evidence="2">RPAP3_C domain-containing protein</fullName>
    </submittedName>
</protein>
<dbReference type="AlphaFoldDB" id="A0A1I8HZS5"/>
<accession>A0A1I8HZS5</accession>
<evidence type="ECO:0000313" key="2">
    <source>
        <dbReference type="WBParaSite" id="maker-uti_cns_0008944-snap-gene-0.10-mRNA-1"/>
    </source>
</evidence>